<dbReference type="Proteomes" id="UP000799324">
    <property type="component" value="Unassembled WGS sequence"/>
</dbReference>
<feature type="region of interest" description="Disordered" evidence="2">
    <location>
        <begin position="1"/>
        <end position="23"/>
    </location>
</feature>
<gene>
    <name evidence="3" type="ORF">K491DRAFT_585259</name>
</gene>
<evidence type="ECO:0000313" key="4">
    <source>
        <dbReference type="Proteomes" id="UP000799324"/>
    </source>
</evidence>
<sequence length="429" mass="47950">MPLIKPPTPLSKPSTPQAASKQVPPFIQCPRPTWVADKSDWLQITSPTHFTNFDICPDCYNASLKPAAYARLISPAPPRPEGVSTRCDFSDLWIRVAWAWLYSQGAPDLTLLGQVADVQDPEGTCPNLAQKESGHEGSEKPSATRTWYCLTDPKTDGLIEDMTVCSDCVSHIYTVAPCLRDIFAAAGCSRQVLATCDLMVPNEARTLKYLDQFINVAEKTMETGTRDVTPLTDFVKKWATVPPCRMFERVQGEKCYTLATQAPEWTICEECYITHVHPLHASSPEPRLLSQISASSHPPPAGFACQLYSPRLQQYFQDAVSTNDLASLRQKIMARDRKLQETMQELERLKMQLAQQNMQIKSHQQMALINQQSALSSSLAWQVSSGWIKPTDFSATNASMSQATQIAIQADMTTASIRQLEKEWADFWE</sequence>
<organism evidence="3 4">
    <name type="scientific">Lophiostoma macrostomum CBS 122681</name>
    <dbReference type="NCBI Taxonomy" id="1314788"/>
    <lineage>
        <taxon>Eukaryota</taxon>
        <taxon>Fungi</taxon>
        <taxon>Dikarya</taxon>
        <taxon>Ascomycota</taxon>
        <taxon>Pezizomycotina</taxon>
        <taxon>Dothideomycetes</taxon>
        <taxon>Pleosporomycetidae</taxon>
        <taxon>Pleosporales</taxon>
        <taxon>Lophiostomataceae</taxon>
        <taxon>Lophiostoma</taxon>
    </lineage>
</organism>
<evidence type="ECO:0000256" key="1">
    <source>
        <dbReference type="SAM" id="Coils"/>
    </source>
</evidence>
<protein>
    <submittedName>
        <fullName evidence="3">Uncharacterized protein</fullName>
    </submittedName>
</protein>
<keyword evidence="1" id="KW-0175">Coiled coil</keyword>
<dbReference type="EMBL" id="MU004289">
    <property type="protein sequence ID" value="KAF2662514.1"/>
    <property type="molecule type" value="Genomic_DNA"/>
</dbReference>
<evidence type="ECO:0000313" key="3">
    <source>
        <dbReference type="EMBL" id="KAF2662514.1"/>
    </source>
</evidence>
<feature type="coiled-coil region" evidence="1">
    <location>
        <begin position="325"/>
        <end position="366"/>
    </location>
</feature>
<evidence type="ECO:0000256" key="2">
    <source>
        <dbReference type="SAM" id="MobiDB-lite"/>
    </source>
</evidence>
<accession>A0A6A6TV63</accession>
<dbReference type="OrthoDB" id="5324692at2759"/>
<keyword evidence="4" id="KW-1185">Reference proteome</keyword>
<reference evidence="3" key="1">
    <citation type="journal article" date="2020" name="Stud. Mycol.">
        <title>101 Dothideomycetes genomes: a test case for predicting lifestyles and emergence of pathogens.</title>
        <authorList>
            <person name="Haridas S."/>
            <person name="Albert R."/>
            <person name="Binder M."/>
            <person name="Bloem J."/>
            <person name="Labutti K."/>
            <person name="Salamov A."/>
            <person name="Andreopoulos B."/>
            <person name="Baker S."/>
            <person name="Barry K."/>
            <person name="Bills G."/>
            <person name="Bluhm B."/>
            <person name="Cannon C."/>
            <person name="Castanera R."/>
            <person name="Culley D."/>
            <person name="Daum C."/>
            <person name="Ezra D."/>
            <person name="Gonzalez J."/>
            <person name="Henrissat B."/>
            <person name="Kuo A."/>
            <person name="Liang C."/>
            <person name="Lipzen A."/>
            <person name="Lutzoni F."/>
            <person name="Magnuson J."/>
            <person name="Mondo S."/>
            <person name="Nolan M."/>
            <person name="Ohm R."/>
            <person name="Pangilinan J."/>
            <person name="Park H.-J."/>
            <person name="Ramirez L."/>
            <person name="Alfaro M."/>
            <person name="Sun H."/>
            <person name="Tritt A."/>
            <person name="Yoshinaga Y."/>
            <person name="Zwiers L.-H."/>
            <person name="Turgeon B."/>
            <person name="Goodwin S."/>
            <person name="Spatafora J."/>
            <person name="Crous P."/>
            <person name="Grigoriev I."/>
        </authorList>
    </citation>
    <scope>NUCLEOTIDE SEQUENCE</scope>
    <source>
        <strain evidence="3">CBS 122681</strain>
    </source>
</reference>
<dbReference type="AlphaFoldDB" id="A0A6A6TV63"/>
<proteinExistence type="predicted"/>
<feature type="compositionally biased region" description="Pro residues" evidence="2">
    <location>
        <begin position="1"/>
        <end position="10"/>
    </location>
</feature>
<name>A0A6A6TV63_9PLEO</name>